<dbReference type="AlphaFoldDB" id="A0A562V147"/>
<dbReference type="PANTHER" id="PTHR38011:SF2">
    <property type="entry name" value="BIFUNCTIONAL DEAMINASE-REDUCTASE DOMAIN PROTEIN"/>
    <property type="match status" value="1"/>
</dbReference>
<feature type="domain" description="Bacterial bifunctional deaminase-reductase C-terminal" evidence="1">
    <location>
        <begin position="4"/>
        <end position="186"/>
    </location>
</feature>
<dbReference type="OrthoDB" id="7342392at2"/>
<dbReference type="Pfam" id="PF01872">
    <property type="entry name" value="RibD_C"/>
    <property type="match status" value="1"/>
</dbReference>
<keyword evidence="3" id="KW-1185">Reference proteome</keyword>
<sequence>MRRIVVVNHLTLDGVMQGPGRPDEDTRDGFRHGGWAATRQDDVMNARLGRGMAECGALLLGRRTYLDFAGYWPRQRENPYTEVLDRTEKYVVSTTLRDPLPWRNSVLLPGDPVESVAELRAGPGDDVCVMGSGELVRALLRHDLIDEMLLMIHPLILGTGRRLFDDSLDVSAMTLVEAVPTTTGVLLATYRPESRGA</sequence>
<dbReference type="SUPFAM" id="SSF53597">
    <property type="entry name" value="Dihydrofolate reductase-like"/>
    <property type="match status" value="1"/>
</dbReference>
<evidence type="ECO:0000313" key="2">
    <source>
        <dbReference type="EMBL" id="TWJ11650.1"/>
    </source>
</evidence>
<gene>
    <name evidence="2" type="ORF">LX16_2377</name>
</gene>
<dbReference type="Proteomes" id="UP000321617">
    <property type="component" value="Unassembled WGS sequence"/>
</dbReference>
<dbReference type="GO" id="GO:0008703">
    <property type="term" value="F:5-amino-6-(5-phosphoribosylamino)uracil reductase activity"/>
    <property type="evidence" value="ECO:0007669"/>
    <property type="project" value="InterPro"/>
</dbReference>
<dbReference type="InterPro" id="IPR050765">
    <property type="entry name" value="Riboflavin_Biosynth_HTPR"/>
</dbReference>
<dbReference type="EMBL" id="VLLL01000006">
    <property type="protein sequence ID" value="TWJ11650.1"/>
    <property type="molecule type" value="Genomic_DNA"/>
</dbReference>
<protein>
    <submittedName>
        <fullName evidence="2">Dihydrofolate reductase</fullName>
    </submittedName>
</protein>
<evidence type="ECO:0000313" key="3">
    <source>
        <dbReference type="Proteomes" id="UP000321617"/>
    </source>
</evidence>
<name>A0A562V147_9ACTN</name>
<reference evidence="2 3" key="1">
    <citation type="journal article" date="2013" name="Stand. Genomic Sci.">
        <title>Genomic Encyclopedia of Type Strains, Phase I: The one thousand microbial genomes (KMG-I) project.</title>
        <authorList>
            <person name="Kyrpides N.C."/>
            <person name="Woyke T."/>
            <person name="Eisen J.A."/>
            <person name="Garrity G."/>
            <person name="Lilburn T.G."/>
            <person name="Beck B.J."/>
            <person name="Whitman W.B."/>
            <person name="Hugenholtz P."/>
            <person name="Klenk H.P."/>
        </authorList>
    </citation>
    <scope>NUCLEOTIDE SEQUENCE [LARGE SCALE GENOMIC DNA]</scope>
    <source>
        <strain evidence="2 3">DSM 45044</strain>
    </source>
</reference>
<organism evidence="2 3">
    <name type="scientific">Stackebrandtia albiflava</name>
    <dbReference type="NCBI Taxonomy" id="406432"/>
    <lineage>
        <taxon>Bacteria</taxon>
        <taxon>Bacillati</taxon>
        <taxon>Actinomycetota</taxon>
        <taxon>Actinomycetes</taxon>
        <taxon>Glycomycetales</taxon>
        <taxon>Glycomycetaceae</taxon>
        <taxon>Stackebrandtia</taxon>
    </lineage>
</organism>
<dbReference type="Gene3D" id="3.40.430.10">
    <property type="entry name" value="Dihydrofolate Reductase, subunit A"/>
    <property type="match status" value="1"/>
</dbReference>
<proteinExistence type="predicted"/>
<dbReference type="PANTHER" id="PTHR38011">
    <property type="entry name" value="DIHYDROFOLATE REDUCTASE FAMILY PROTEIN (AFU_ORTHOLOGUE AFUA_8G06820)"/>
    <property type="match status" value="1"/>
</dbReference>
<accession>A0A562V147</accession>
<evidence type="ECO:0000259" key="1">
    <source>
        <dbReference type="Pfam" id="PF01872"/>
    </source>
</evidence>
<dbReference type="InterPro" id="IPR002734">
    <property type="entry name" value="RibDG_C"/>
</dbReference>
<dbReference type="InterPro" id="IPR024072">
    <property type="entry name" value="DHFR-like_dom_sf"/>
</dbReference>
<dbReference type="GO" id="GO:0009231">
    <property type="term" value="P:riboflavin biosynthetic process"/>
    <property type="evidence" value="ECO:0007669"/>
    <property type="project" value="InterPro"/>
</dbReference>
<comment type="caution">
    <text evidence="2">The sequence shown here is derived from an EMBL/GenBank/DDBJ whole genome shotgun (WGS) entry which is preliminary data.</text>
</comment>
<dbReference type="RefSeq" id="WP_147138063.1">
    <property type="nucleotide sequence ID" value="NZ_BAABIJ010000002.1"/>
</dbReference>